<accession>A0ABV9L4A2</accession>
<comment type="caution">
    <text evidence="2">The sequence shown here is derived from an EMBL/GenBank/DDBJ whole genome shotgun (WGS) entry which is preliminary data.</text>
</comment>
<dbReference type="InterPro" id="IPR025668">
    <property type="entry name" value="Tnp_DDE_dom"/>
</dbReference>
<dbReference type="Pfam" id="PF13612">
    <property type="entry name" value="DDE_Tnp_1_3"/>
    <property type="match status" value="1"/>
</dbReference>
<sequence>MVKDIHSFTKEYLSSWFPSLPSYQTFNLRLNRLNECFKVLSQRLISSFTPKDCDFDVSLVDSMPVITCAGRNRIAKVAKEITTKGYCSTKNQYYYGLKLHALAFRRKGTIPFPESITYTPAEDNDLTVFKQNWGDTIVNRMIFGDKIYSDFEYFNDNKKQTQNIQMLTPVKAVKGQSEQEKQWNKAYNDLF</sequence>
<reference evidence="3" key="1">
    <citation type="journal article" date="2019" name="Int. J. Syst. Evol. Microbiol.">
        <title>The Global Catalogue of Microorganisms (GCM) 10K type strain sequencing project: providing services to taxonomists for standard genome sequencing and annotation.</title>
        <authorList>
            <consortium name="The Broad Institute Genomics Platform"/>
            <consortium name="The Broad Institute Genome Sequencing Center for Infectious Disease"/>
            <person name="Wu L."/>
            <person name="Ma J."/>
        </authorList>
    </citation>
    <scope>NUCLEOTIDE SEQUENCE [LARGE SCALE GENOMIC DNA]</scope>
    <source>
        <strain evidence="3">CCUG 66188</strain>
    </source>
</reference>
<evidence type="ECO:0000313" key="2">
    <source>
        <dbReference type="EMBL" id="MFC4677195.1"/>
    </source>
</evidence>
<proteinExistence type="predicted"/>
<dbReference type="Proteomes" id="UP001596023">
    <property type="component" value="Unassembled WGS sequence"/>
</dbReference>
<gene>
    <name evidence="2" type="ORF">ACFO6W_26300</name>
</gene>
<dbReference type="EMBL" id="JBHSGN010000217">
    <property type="protein sequence ID" value="MFC4677195.1"/>
    <property type="molecule type" value="Genomic_DNA"/>
</dbReference>
<name>A0ABV9L4A2_9BACT</name>
<evidence type="ECO:0000313" key="3">
    <source>
        <dbReference type="Proteomes" id="UP001596023"/>
    </source>
</evidence>
<evidence type="ECO:0000259" key="1">
    <source>
        <dbReference type="Pfam" id="PF13612"/>
    </source>
</evidence>
<protein>
    <submittedName>
        <fullName evidence="2">Transposase</fullName>
    </submittedName>
</protein>
<feature type="non-terminal residue" evidence="2">
    <location>
        <position position="191"/>
    </location>
</feature>
<organism evidence="2 3">
    <name type="scientific">Dysgonomonas termitidis</name>
    <dbReference type="NCBI Taxonomy" id="1516126"/>
    <lineage>
        <taxon>Bacteria</taxon>
        <taxon>Pseudomonadati</taxon>
        <taxon>Bacteroidota</taxon>
        <taxon>Bacteroidia</taxon>
        <taxon>Bacteroidales</taxon>
        <taxon>Dysgonomonadaceae</taxon>
        <taxon>Dysgonomonas</taxon>
    </lineage>
</organism>
<feature type="domain" description="Transposase DDE" evidence="1">
    <location>
        <begin position="57"/>
        <end position="173"/>
    </location>
</feature>
<keyword evidence="3" id="KW-1185">Reference proteome</keyword>